<sequence>MRNAQTTMAGPPRYAGPAAHDRPLLLSLWTDSGIAGAFTLEWLLDRLDQQEKTI</sequence>
<dbReference type="AlphaFoldDB" id="A0A1H8YRP2"/>
<protein>
    <submittedName>
        <fullName evidence="1">Uncharacterized protein</fullName>
    </submittedName>
</protein>
<dbReference type="EMBL" id="FOEP01000001">
    <property type="protein sequence ID" value="SEP54836.1"/>
    <property type="molecule type" value="Genomic_DNA"/>
</dbReference>
<organism evidence="1 2">
    <name type="scientific">Thalassovita taeanensis</name>
    <dbReference type="NCBI Taxonomy" id="657014"/>
    <lineage>
        <taxon>Bacteria</taxon>
        <taxon>Pseudomonadati</taxon>
        <taxon>Pseudomonadota</taxon>
        <taxon>Alphaproteobacteria</taxon>
        <taxon>Rhodobacterales</taxon>
        <taxon>Roseobacteraceae</taxon>
        <taxon>Thalassovita</taxon>
    </lineage>
</organism>
<name>A0A1H8YRP2_9RHOB</name>
<proteinExistence type="predicted"/>
<dbReference type="Proteomes" id="UP000198634">
    <property type="component" value="Unassembled WGS sequence"/>
</dbReference>
<keyword evidence="2" id="KW-1185">Reference proteome</keyword>
<reference evidence="1 2" key="1">
    <citation type="submission" date="2016-10" db="EMBL/GenBank/DDBJ databases">
        <authorList>
            <person name="de Groot N.N."/>
        </authorList>
    </citation>
    <scope>NUCLEOTIDE SEQUENCE [LARGE SCALE GENOMIC DNA]</scope>
    <source>
        <strain evidence="1 2">DSM 22007</strain>
    </source>
</reference>
<evidence type="ECO:0000313" key="2">
    <source>
        <dbReference type="Proteomes" id="UP000198634"/>
    </source>
</evidence>
<evidence type="ECO:0000313" key="1">
    <source>
        <dbReference type="EMBL" id="SEP54836.1"/>
    </source>
</evidence>
<gene>
    <name evidence="1" type="ORF">SAMN04488092_1018</name>
</gene>
<dbReference type="RefSeq" id="WP_175545219.1">
    <property type="nucleotide sequence ID" value="NZ_FOEP01000001.1"/>
</dbReference>
<dbReference type="STRING" id="657014.SAMN04488092_1018"/>
<accession>A0A1H8YRP2</accession>